<evidence type="ECO:0000313" key="2">
    <source>
        <dbReference type="Proteomes" id="UP001150581"/>
    </source>
</evidence>
<protein>
    <submittedName>
        <fullName evidence="1">Uncharacterized protein</fullName>
    </submittedName>
</protein>
<name>A0ACC1IWT9_9FUNG</name>
<accession>A0ACC1IWT9</accession>
<sequence>MEEVSHLEHLRSLHSRVHKWQPWALTLGEVSDNLGVDSSQGLDPQDAYNRLMYFGANIPINYSQQMNFLPLVLREQMTEPMVVLLLTVGVLYSLWGEFWDALTMLAAILVVIGMEVWTEWRAKRTLAELRNSVPLNTTVLRGGEEGVVRADELVPGDVVVLAHGQAVPADAVVAVCHGFSADESALTGESAGAYKVALGTCPDVTGHPLNAERRLALPLPLPPPTLVCAGTKVSSGRAVCIVVATGAHTLVASSLGKAQNKGSGGGGSSRLSLTPLQLRMRALANKLSVVAIILCTLVAVTGLAQGMHWRNALLMGMSLAFATIPEELPLIARASLALGSRVLARHGLLVRKLAAADALGSVSVIVTDKTGTLTRNQLVVSSILTVGTRGEPGDGGALAVEVITPEAVAVSERSAALAVPLYAAWSLSVDPLEGRPLAQLLSAVQRKLTKQNLGRTGAGSRTSGTSGTSGTSRSFAHRGHQPALFQPVRGFGKDFMNSAVLQSLPGGGISGSDPTLADDLPRDPDTGGIPMRIISDAITVICQRLPEPTGELTFDPTQRVSARTRSHAKVPVSYCTRHTDADPEARIAAQDLLALAGKHWTVIKGAPEVLLPKCTRVWRATDSSPLSADGIRTGDVDGIEPMTALFSQTLSRCATDIAVGGSRIIAYAVAITDEPLYPESHAHNATTPNPAEESPTIKSPAGSRAGSATGAFKGMLGDGPAFRFRDASDGSALSGSAAAAAGAANLAADLGQGTAAPAAAAVLPSDLIFVGAFAFYDPPQSEARPVVKECQDAGIRVIIATGDHPSTALAVANAVGISECPRQQQQQQQPIYSSTGFATSAPGSASAAGPIGSEVHAITGEMVQRSLSSGTFAQLIDESNVFARMTPQQKLRLVHGLQARGEVVAFIGDGINDAPSLTLANVGICMGGNPSTADIAMDAAGLLVLSGRFSGVVRALREGRRMSANAEKCVVFYLACKVALVLLFAFLLLVEAASPLTPVQVIFIEVFADLGATWTLLNERAEGVVCGGARGEAETELTALARVRLACAAVVLGYRRENAGGGVLGGLGRGDRAVVGFALALFVTCAVPLIVPSLLLPAWAVVPVAPTLTFLTWILAHCLLGTSMRTALQ</sequence>
<proteinExistence type="predicted"/>
<gene>
    <name evidence="1" type="ORF">LPJ66_000135</name>
</gene>
<keyword evidence="2" id="KW-1185">Reference proteome</keyword>
<dbReference type="EMBL" id="JANBPG010000003">
    <property type="protein sequence ID" value="KAJ1902248.1"/>
    <property type="molecule type" value="Genomic_DNA"/>
</dbReference>
<comment type="caution">
    <text evidence="1">The sequence shown here is derived from an EMBL/GenBank/DDBJ whole genome shotgun (WGS) entry which is preliminary data.</text>
</comment>
<evidence type="ECO:0000313" key="1">
    <source>
        <dbReference type="EMBL" id="KAJ1902248.1"/>
    </source>
</evidence>
<dbReference type="Proteomes" id="UP001150581">
    <property type="component" value="Unassembled WGS sequence"/>
</dbReference>
<reference evidence="1" key="1">
    <citation type="submission" date="2022-07" db="EMBL/GenBank/DDBJ databases">
        <title>Phylogenomic reconstructions and comparative analyses of Kickxellomycotina fungi.</title>
        <authorList>
            <person name="Reynolds N.K."/>
            <person name="Stajich J.E."/>
            <person name="Barry K."/>
            <person name="Grigoriev I.V."/>
            <person name="Crous P."/>
            <person name="Smith M.E."/>
        </authorList>
    </citation>
    <scope>NUCLEOTIDE SEQUENCE</scope>
    <source>
        <strain evidence="1">Benny 63K</strain>
    </source>
</reference>
<organism evidence="1 2">
    <name type="scientific">Kickxella alabastrina</name>
    <dbReference type="NCBI Taxonomy" id="61397"/>
    <lineage>
        <taxon>Eukaryota</taxon>
        <taxon>Fungi</taxon>
        <taxon>Fungi incertae sedis</taxon>
        <taxon>Zoopagomycota</taxon>
        <taxon>Kickxellomycotina</taxon>
        <taxon>Kickxellomycetes</taxon>
        <taxon>Kickxellales</taxon>
        <taxon>Kickxellaceae</taxon>
        <taxon>Kickxella</taxon>
    </lineage>
</organism>